<dbReference type="STRING" id="493475.GARC_2480"/>
<dbReference type="InterPro" id="IPR047233">
    <property type="entry name" value="UAH_cupin"/>
</dbReference>
<dbReference type="GO" id="GO:0004848">
    <property type="term" value="F:ureidoglycolate hydrolase activity"/>
    <property type="evidence" value="ECO:0007669"/>
    <property type="project" value="UniProtKB-EC"/>
</dbReference>
<dbReference type="NCBIfam" id="NF009932">
    <property type="entry name" value="PRK13395.1"/>
    <property type="match status" value="1"/>
</dbReference>
<dbReference type="InterPro" id="IPR024060">
    <property type="entry name" value="Ureidoglycolate_lyase_dom_sf"/>
</dbReference>
<reference evidence="5 6" key="1">
    <citation type="journal article" date="2017" name="Antonie Van Leeuwenhoek">
        <title>Rhizobium rhizosphaerae sp. nov., a novel species isolated from rice rhizosphere.</title>
        <authorList>
            <person name="Zhao J.J."/>
            <person name="Zhang J."/>
            <person name="Zhang R.J."/>
            <person name="Zhang C.W."/>
            <person name="Yin H.Q."/>
            <person name="Zhang X.X."/>
        </authorList>
    </citation>
    <scope>NUCLEOTIDE SEQUENCE [LARGE SCALE GENOMIC DNA]</scope>
    <source>
        <strain evidence="5 6">BSs20135</strain>
    </source>
</reference>
<dbReference type="GO" id="GO:0000256">
    <property type="term" value="P:allantoin catabolic process"/>
    <property type="evidence" value="ECO:0007669"/>
    <property type="project" value="InterPro"/>
</dbReference>
<dbReference type="Proteomes" id="UP000006327">
    <property type="component" value="Unassembled WGS sequence"/>
</dbReference>
<name>K6Y669_9ALTE</name>
<dbReference type="OrthoDB" id="9804602at2"/>
<dbReference type="AlphaFoldDB" id="K6Y669"/>
<dbReference type="Gene3D" id="2.60.120.480">
    <property type="entry name" value="Ureidoglycolate hydrolase"/>
    <property type="match status" value="1"/>
</dbReference>
<keyword evidence="6" id="KW-1185">Reference proteome</keyword>
<dbReference type="EC" id="3.5.1.116" evidence="5"/>
<protein>
    <submittedName>
        <fullName evidence="5">Ureidoglycolate hydrolase</fullName>
        <ecNumber evidence="5">3.5.1.116</ecNumber>
    </submittedName>
</protein>
<organism evidence="5 6">
    <name type="scientific">Paraglaciecola arctica BSs20135</name>
    <dbReference type="NCBI Taxonomy" id="493475"/>
    <lineage>
        <taxon>Bacteria</taxon>
        <taxon>Pseudomonadati</taxon>
        <taxon>Pseudomonadota</taxon>
        <taxon>Gammaproteobacteria</taxon>
        <taxon>Alteromonadales</taxon>
        <taxon>Alteromonadaceae</taxon>
        <taxon>Paraglaciecola</taxon>
    </lineage>
</organism>
<evidence type="ECO:0000313" key="5">
    <source>
        <dbReference type="EMBL" id="GAC19446.1"/>
    </source>
</evidence>
<keyword evidence="2" id="KW-0659">Purine metabolism</keyword>
<comment type="caution">
    <text evidence="5">The sequence shown here is derived from an EMBL/GenBank/DDBJ whole genome shotgun (WGS) entry which is preliminary data.</text>
</comment>
<dbReference type="InterPro" id="IPR007247">
    <property type="entry name" value="Ureidogly_lyase"/>
</dbReference>
<dbReference type="PANTHER" id="PTHR21221">
    <property type="entry name" value="UREIDOGLYCOLATE HYDROLASE"/>
    <property type="match status" value="1"/>
</dbReference>
<evidence type="ECO:0000256" key="2">
    <source>
        <dbReference type="ARBA" id="ARBA00022631"/>
    </source>
</evidence>
<dbReference type="PIRSF" id="PIRSF017306">
    <property type="entry name" value="Ureidogly_hydro"/>
    <property type="match status" value="1"/>
</dbReference>
<evidence type="ECO:0000313" key="6">
    <source>
        <dbReference type="Proteomes" id="UP000006327"/>
    </source>
</evidence>
<dbReference type="eggNOG" id="COG3194">
    <property type="taxonomic scope" value="Bacteria"/>
</dbReference>
<dbReference type="Pfam" id="PF04115">
    <property type="entry name" value="Ureidogly_lyase"/>
    <property type="match status" value="1"/>
</dbReference>
<dbReference type="GO" id="GO:0006144">
    <property type="term" value="P:purine nucleobase metabolic process"/>
    <property type="evidence" value="ECO:0007669"/>
    <property type="project" value="UniProtKB-KW"/>
</dbReference>
<evidence type="ECO:0000256" key="1">
    <source>
        <dbReference type="ARBA" id="ARBA00011738"/>
    </source>
</evidence>
<dbReference type="EMBL" id="BAEO01000031">
    <property type="protein sequence ID" value="GAC19446.1"/>
    <property type="molecule type" value="Genomic_DNA"/>
</dbReference>
<proteinExistence type="predicted"/>
<dbReference type="PANTHER" id="PTHR21221:SF1">
    <property type="entry name" value="UREIDOGLYCOLATE LYASE"/>
    <property type="match status" value="1"/>
</dbReference>
<evidence type="ECO:0000256" key="3">
    <source>
        <dbReference type="ARBA" id="ARBA00023239"/>
    </source>
</evidence>
<dbReference type="CDD" id="cd20298">
    <property type="entry name" value="cupin_UAH"/>
    <property type="match status" value="1"/>
</dbReference>
<dbReference type="InterPro" id="IPR011051">
    <property type="entry name" value="RmlC_Cupin_sf"/>
</dbReference>
<dbReference type="RefSeq" id="WP_007620283.1">
    <property type="nucleotide sequence ID" value="NZ_BAEO01000031.1"/>
</dbReference>
<keyword evidence="5" id="KW-0378">Hydrolase</keyword>
<evidence type="ECO:0000256" key="4">
    <source>
        <dbReference type="ARBA" id="ARBA00047684"/>
    </source>
</evidence>
<comment type="subunit">
    <text evidence="1">Homodimer.</text>
</comment>
<dbReference type="NCBIfam" id="NF002954">
    <property type="entry name" value="PRK03606.2-5"/>
    <property type="match status" value="1"/>
</dbReference>
<sequence>MTNNQQIIPKTLTPENFAQFGDVIEVNDKAQHFSINDGFTQRYHDLAQVDVTEEGGRTLINIFRSTPLEQPVRIKMMERHPLSSQAFIPMGQQPYLVVVAPKGELHISKIEVFLASSNQGVNYHKGTWHHYCLALHQVSDFIVVDRGGAGENCDVIDLDGSLVIAQS</sequence>
<dbReference type="SUPFAM" id="SSF51182">
    <property type="entry name" value="RmlC-like cupins"/>
    <property type="match status" value="1"/>
</dbReference>
<gene>
    <name evidence="5" type="primary">allA</name>
    <name evidence="5" type="ORF">GARC_2480</name>
</gene>
<accession>K6Y669</accession>
<dbReference type="GO" id="GO:0050385">
    <property type="term" value="F:ureidoglycolate lyase activity"/>
    <property type="evidence" value="ECO:0007669"/>
    <property type="project" value="UniProtKB-EC"/>
</dbReference>
<comment type="catalytic activity">
    <reaction evidence="4">
        <text>(S)-ureidoglycolate = urea + glyoxylate</text>
        <dbReference type="Rhea" id="RHEA:11304"/>
        <dbReference type="ChEBI" id="CHEBI:16199"/>
        <dbReference type="ChEBI" id="CHEBI:36655"/>
        <dbReference type="ChEBI" id="CHEBI:57296"/>
        <dbReference type="EC" id="4.3.2.3"/>
    </reaction>
</comment>
<keyword evidence="3" id="KW-0456">Lyase</keyword>